<dbReference type="Gene3D" id="3.90.1150.10">
    <property type="entry name" value="Aspartate Aminotransferase, domain 1"/>
    <property type="match status" value="1"/>
</dbReference>
<dbReference type="NCBIfam" id="NF041359">
    <property type="entry name" value="GntG_guanitoxin"/>
    <property type="match status" value="1"/>
</dbReference>
<keyword evidence="7" id="KW-0032">Aminotransferase</keyword>
<dbReference type="PIRSF" id="PIRSF017617">
    <property type="entry name" value="Thr_aldolase"/>
    <property type="match status" value="1"/>
</dbReference>
<evidence type="ECO:0000256" key="1">
    <source>
        <dbReference type="ARBA" id="ARBA00001933"/>
    </source>
</evidence>
<keyword evidence="3" id="KW-0663">Pyridoxal phosphate</keyword>
<dbReference type="GO" id="GO:0005829">
    <property type="term" value="C:cytosol"/>
    <property type="evidence" value="ECO:0007669"/>
    <property type="project" value="TreeGrafter"/>
</dbReference>
<dbReference type="InterPro" id="IPR023603">
    <property type="entry name" value="Low_specificity_L-TA-like"/>
</dbReference>
<sequence>MKKIDLRSDTVTRPSNEMRQIMATADVGDDVYGEDPSINELEERAAELLNKEAALFLPSGTMANQVALLTHTVPGQEVVLGDESHIFYYEVGGLARLGSLQARTVSDENGYLEPAAVEHAIRGENIHYPETGLICMENTHNRRGGISYGTDRVEPIAELAKSKGIPLHLDGARLFNAAYQEDVDPGDLVAGFDSVMFCLSKGLGAPVGSMLAGSEEFIKSARKNRKLLGGGMRQAGIIAAAGLYALENRNVLKADHEQAEELAEIIEGFKTDKLEVFRQSTNFVMLACNNQGGAELISQKLNDAGILTNQFSDRLIRLVTHQDLTEGDLQVFAERMEEIIAGL</sequence>
<feature type="domain" description="Aromatic amino acid beta-eliminating lyase/threonine aldolase" evidence="6">
    <location>
        <begin position="5"/>
        <end position="287"/>
    </location>
</feature>
<keyword evidence="4" id="KW-0456">Lyase</keyword>
<dbReference type="Proteomes" id="UP000621436">
    <property type="component" value="Unassembled WGS sequence"/>
</dbReference>
<dbReference type="InterPro" id="IPR015421">
    <property type="entry name" value="PyrdxlP-dep_Trfase_major"/>
</dbReference>
<comment type="similarity">
    <text evidence="2">Belongs to the threonine aldolase family.</text>
</comment>
<reference evidence="7" key="1">
    <citation type="submission" date="2020-11" db="EMBL/GenBank/DDBJ databases">
        <title>Halonatronomonas betainensis gen. nov., sp. nov. a novel haloalkaliphilic representative of the family Halanaerobiacae capable of betaine degradation.</title>
        <authorList>
            <person name="Boltyanskaya Y."/>
            <person name="Kevbrin V."/>
            <person name="Detkova E."/>
            <person name="Grouzdev D.S."/>
            <person name="Koziaeva V."/>
            <person name="Zhilina T."/>
        </authorList>
    </citation>
    <scope>NUCLEOTIDE SEQUENCE</scope>
    <source>
        <strain evidence="7">Z-7014</strain>
    </source>
</reference>
<gene>
    <name evidence="7" type="ORF">I0Q91_01705</name>
</gene>
<evidence type="ECO:0000256" key="4">
    <source>
        <dbReference type="ARBA" id="ARBA00023239"/>
    </source>
</evidence>
<feature type="modified residue" description="N6-(pyridoxal phosphate)lysine" evidence="5">
    <location>
        <position position="201"/>
    </location>
</feature>
<dbReference type="Gene3D" id="3.40.640.10">
    <property type="entry name" value="Type I PLP-dependent aspartate aminotransferase-like (Major domain)"/>
    <property type="match status" value="1"/>
</dbReference>
<protein>
    <submittedName>
        <fullName evidence="7">Aminotransferase class I/II-fold pyridoxal phosphate-dependent enzyme</fullName>
    </submittedName>
</protein>
<comment type="cofactor">
    <cofactor evidence="1">
        <name>pyridoxal 5'-phosphate</name>
        <dbReference type="ChEBI" id="CHEBI:597326"/>
    </cofactor>
</comment>
<dbReference type="Pfam" id="PF01212">
    <property type="entry name" value="Beta_elim_lyase"/>
    <property type="match status" value="1"/>
</dbReference>
<dbReference type="GO" id="GO:0006567">
    <property type="term" value="P:L-threonine catabolic process"/>
    <property type="evidence" value="ECO:0007669"/>
    <property type="project" value="TreeGrafter"/>
</dbReference>
<evidence type="ECO:0000256" key="2">
    <source>
        <dbReference type="ARBA" id="ARBA00006966"/>
    </source>
</evidence>
<dbReference type="GO" id="GO:0008483">
    <property type="term" value="F:transaminase activity"/>
    <property type="evidence" value="ECO:0007669"/>
    <property type="project" value="UniProtKB-KW"/>
</dbReference>
<accession>A0A931AMZ6</accession>
<name>A0A931AMZ6_9FIRM</name>
<dbReference type="FunFam" id="3.40.640.10:FF:000030">
    <property type="entry name" value="Low-specificity L-threonine aldolase"/>
    <property type="match status" value="1"/>
</dbReference>
<dbReference type="InterPro" id="IPR015422">
    <property type="entry name" value="PyrdxlP-dep_Trfase_small"/>
</dbReference>
<evidence type="ECO:0000313" key="8">
    <source>
        <dbReference type="Proteomes" id="UP000621436"/>
    </source>
</evidence>
<dbReference type="SUPFAM" id="SSF53383">
    <property type="entry name" value="PLP-dependent transferases"/>
    <property type="match status" value="1"/>
</dbReference>
<dbReference type="EMBL" id="JADPIE010000001">
    <property type="protein sequence ID" value="MBF8435783.1"/>
    <property type="molecule type" value="Genomic_DNA"/>
</dbReference>
<organism evidence="7 8">
    <name type="scientific">Halonatronomonas betaini</name>
    <dbReference type="NCBI Taxonomy" id="2778430"/>
    <lineage>
        <taxon>Bacteria</taxon>
        <taxon>Bacillati</taxon>
        <taxon>Bacillota</taxon>
        <taxon>Clostridia</taxon>
        <taxon>Halanaerobiales</taxon>
        <taxon>Halarsenatibacteraceae</taxon>
        <taxon>Halonatronomonas</taxon>
    </lineage>
</organism>
<dbReference type="InterPro" id="IPR015424">
    <property type="entry name" value="PyrdxlP-dep_Trfase"/>
</dbReference>
<keyword evidence="7" id="KW-0808">Transferase</keyword>
<dbReference type="PANTHER" id="PTHR48097">
    <property type="entry name" value="L-THREONINE ALDOLASE-RELATED"/>
    <property type="match status" value="1"/>
</dbReference>
<dbReference type="InterPro" id="IPR001597">
    <property type="entry name" value="ArAA_b-elim_lyase/Thr_aldolase"/>
</dbReference>
<evidence type="ECO:0000256" key="5">
    <source>
        <dbReference type="PIRSR" id="PIRSR017617-1"/>
    </source>
</evidence>
<dbReference type="PANTHER" id="PTHR48097:SF9">
    <property type="entry name" value="L-THREONINE ALDOLASE"/>
    <property type="match status" value="1"/>
</dbReference>
<dbReference type="GO" id="GO:0008732">
    <property type="term" value="F:L-allo-threonine aldolase activity"/>
    <property type="evidence" value="ECO:0007669"/>
    <property type="project" value="TreeGrafter"/>
</dbReference>
<keyword evidence="8" id="KW-1185">Reference proteome</keyword>
<dbReference type="GO" id="GO:0006545">
    <property type="term" value="P:glycine biosynthetic process"/>
    <property type="evidence" value="ECO:0007669"/>
    <property type="project" value="TreeGrafter"/>
</dbReference>
<dbReference type="AlphaFoldDB" id="A0A931AMZ6"/>
<evidence type="ECO:0000313" key="7">
    <source>
        <dbReference type="EMBL" id="MBF8435783.1"/>
    </source>
</evidence>
<evidence type="ECO:0000256" key="3">
    <source>
        <dbReference type="ARBA" id="ARBA00022898"/>
    </source>
</evidence>
<proteinExistence type="inferred from homology"/>
<dbReference type="CDD" id="cd06502">
    <property type="entry name" value="TA_like"/>
    <property type="match status" value="1"/>
</dbReference>
<evidence type="ECO:0000259" key="6">
    <source>
        <dbReference type="Pfam" id="PF01212"/>
    </source>
</evidence>
<comment type="caution">
    <text evidence="7">The sequence shown here is derived from an EMBL/GenBank/DDBJ whole genome shotgun (WGS) entry which is preliminary data.</text>
</comment>